<organism evidence="1 2">
    <name type="scientific">Panagrolaimus sp. ES5</name>
    <dbReference type="NCBI Taxonomy" id="591445"/>
    <lineage>
        <taxon>Eukaryota</taxon>
        <taxon>Metazoa</taxon>
        <taxon>Ecdysozoa</taxon>
        <taxon>Nematoda</taxon>
        <taxon>Chromadorea</taxon>
        <taxon>Rhabditida</taxon>
        <taxon>Tylenchina</taxon>
        <taxon>Panagrolaimomorpha</taxon>
        <taxon>Panagrolaimoidea</taxon>
        <taxon>Panagrolaimidae</taxon>
        <taxon>Panagrolaimus</taxon>
    </lineage>
</organism>
<evidence type="ECO:0000313" key="2">
    <source>
        <dbReference type="WBParaSite" id="ES5_v2.g673.t1"/>
    </source>
</evidence>
<proteinExistence type="predicted"/>
<dbReference type="Proteomes" id="UP000887579">
    <property type="component" value="Unplaced"/>
</dbReference>
<evidence type="ECO:0000313" key="1">
    <source>
        <dbReference type="Proteomes" id="UP000887579"/>
    </source>
</evidence>
<name>A0AC34GQ86_9BILA</name>
<accession>A0AC34GQ86</accession>
<dbReference type="WBParaSite" id="ES5_v2.g673.t1">
    <property type="protein sequence ID" value="ES5_v2.g673.t1"/>
    <property type="gene ID" value="ES5_v2.g673"/>
</dbReference>
<protein>
    <submittedName>
        <fullName evidence="2">Uncharacterized protein</fullName>
    </submittedName>
</protein>
<sequence>MSKNTLSVHIAAYENSVEADSDDSNAGEIEGLKIKNEGKALIKKWEASKRVFTGNSLFIQNPFEFPRQQEDQNVDSEIMQFKASQHLLNPNEENLTDDEKDSDELSSVKATYVDQQKQQESDHREIEDDEYTTVELENSKGCVC</sequence>
<reference evidence="2" key="1">
    <citation type="submission" date="2022-11" db="UniProtKB">
        <authorList>
            <consortium name="WormBaseParasite"/>
        </authorList>
    </citation>
    <scope>IDENTIFICATION</scope>
</reference>